<dbReference type="Gene3D" id="3.40.50.2000">
    <property type="entry name" value="Glycogen Phosphorylase B"/>
    <property type="match status" value="1"/>
</dbReference>
<dbReference type="GO" id="GO:0016757">
    <property type="term" value="F:glycosyltransferase activity"/>
    <property type="evidence" value="ECO:0007669"/>
    <property type="project" value="UniProtKB-KW"/>
</dbReference>
<dbReference type="SUPFAM" id="SSF53756">
    <property type="entry name" value="UDP-Glycosyltransferase/glycogen phosphorylase"/>
    <property type="match status" value="1"/>
</dbReference>
<keyword evidence="2" id="KW-0328">Glycosyltransferase</keyword>
<proteinExistence type="predicted"/>
<keyword evidence="2" id="KW-0808">Transferase</keyword>
<dbReference type="EMBL" id="DYYG01000067">
    <property type="protein sequence ID" value="HJE26133.1"/>
    <property type="molecule type" value="Genomic_DNA"/>
</dbReference>
<gene>
    <name evidence="2" type="ORF">K8W01_20995</name>
</gene>
<dbReference type="InterPro" id="IPR055259">
    <property type="entry name" value="YkvP/CgeB_Glyco_trans-like"/>
</dbReference>
<organism evidence="2 3">
    <name type="scientific">Methylorubrum populi</name>
    <dbReference type="NCBI Taxonomy" id="223967"/>
    <lineage>
        <taxon>Bacteria</taxon>
        <taxon>Pseudomonadati</taxon>
        <taxon>Pseudomonadota</taxon>
        <taxon>Alphaproteobacteria</taxon>
        <taxon>Hyphomicrobiales</taxon>
        <taxon>Methylobacteriaceae</taxon>
        <taxon>Methylorubrum</taxon>
    </lineage>
</organism>
<dbReference type="EC" id="2.4.-.-" evidence="2"/>
<reference evidence="2" key="1">
    <citation type="journal article" date="2021" name="PeerJ">
        <title>Extensive microbial diversity within the chicken gut microbiome revealed by metagenomics and culture.</title>
        <authorList>
            <person name="Gilroy R."/>
            <person name="Ravi A."/>
            <person name="Getino M."/>
            <person name="Pursley I."/>
            <person name="Horton D.L."/>
            <person name="Alikhan N.F."/>
            <person name="Baker D."/>
            <person name="Gharbi K."/>
            <person name="Hall N."/>
            <person name="Watson M."/>
            <person name="Adriaenssens E.M."/>
            <person name="Foster-Nyarko E."/>
            <person name="Jarju S."/>
            <person name="Secka A."/>
            <person name="Antonio M."/>
            <person name="Oren A."/>
            <person name="Chaudhuri R.R."/>
            <person name="La Ragione R."/>
            <person name="Hildebrand F."/>
            <person name="Pallen M.J."/>
        </authorList>
    </citation>
    <scope>NUCLEOTIDE SEQUENCE</scope>
    <source>
        <strain evidence="2">316</strain>
    </source>
</reference>
<name>A0A921E638_9HYPH</name>
<sequence>MTTIAFYGSSLLSSYWNGAATYYRGLLRDLAGRGYRVTFYEPDAFDRQSHRDIDPPDWARVRVYPATPEAMRAVAAEAAAADIVVKASGVGVFDDELLEGVTAAARPEAIRIFWDVDAPATLAEMRGDPGHVLHRAMPALDLVLTYGGGPPVVSAYEGFGARACIPVYNALDPETHHPVAPDPRFAADLAFLGNRLPDREERVQKFFLVAAARLPERRFLLGGSGWEARGLPLNVRHLGHVSTRDHNAFNVSPLAVLNIARESMAAVGFSPATRVFEAAGAGGCLITDAWEGLGLFLKEGEEVLVARDGRDVADHVAALTPERARAIGEAARRRILSEHTYARRGAQVDAILREEAARKAAASFERSVA</sequence>
<dbReference type="Proteomes" id="UP000742631">
    <property type="component" value="Unassembled WGS sequence"/>
</dbReference>
<evidence type="ECO:0000259" key="1">
    <source>
        <dbReference type="Pfam" id="PF13524"/>
    </source>
</evidence>
<accession>A0A921E638</accession>
<evidence type="ECO:0000313" key="2">
    <source>
        <dbReference type="EMBL" id="HJE26133.1"/>
    </source>
</evidence>
<comment type="caution">
    <text evidence="2">The sequence shown here is derived from an EMBL/GenBank/DDBJ whole genome shotgun (WGS) entry which is preliminary data.</text>
</comment>
<protein>
    <submittedName>
        <fullName evidence="2">Glycosyltransferase</fullName>
        <ecNumber evidence="2">2.4.-.-</ecNumber>
    </submittedName>
</protein>
<reference evidence="2" key="2">
    <citation type="submission" date="2021-09" db="EMBL/GenBank/DDBJ databases">
        <authorList>
            <person name="Gilroy R."/>
        </authorList>
    </citation>
    <scope>NUCLEOTIDE SEQUENCE</scope>
    <source>
        <strain evidence="2">316</strain>
    </source>
</reference>
<evidence type="ECO:0000313" key="3">
    <source>
        <dbReference type="Proteomes" id="UP000742631"/>
    </source>
</evidence>
<dbReference type="Pfam" id="PF13524">
    <property type="entry name" value="Glyco_trans_1_2"/>
    <property type="match status" value="1"/>
</dbReference>
<feature type="domain" description="Spore protein YkvP/CgeB glycosyl transferase-like" evidence="1">
    <location>
        <begin position="205"/>
        <end position="348"/>
    </location>
</feature>
<dbReference type="AlphaFoldDB" id="A0A921E638"/>